<proteinExistence type="predicted"/>
<dbReference type="Proteomes" id="UP000800036">
    <property type="component" value="Unassembled WGS sequence"/>
</dbReference>
<name>A0A6A5V4U1_9PLEO</name>
<feature type="region of interest" description="Disordered" evidence="1">
    <location>
        <begin position="1"/>
        <end position="173"/>
    </location>
</feature>
<organism evidence="3 4">
    <name type="scientific">Bimuria novae-zelandiae CBS 107.79</name>
    <dbReference type="NCBI Taxonomy" id="1447943"/>
    <lineage>
        <taxon>Eukaryota</taxon>
        <taxon>Fungi</taxon>
        <taxon>Dikarya</taxon>
        <taxon>Ascomycota</taxon>
        <taxon>Pezizomycotina</taxon>
        <taxon>Dothideomycetes</taxon>
        <taxon>Pleosporomycetidae</taxon>
        <taxon>Pleosporales</taxon>
        <taxon>Massarineae</taxon>
        <taxon>Didymosphaeriaceae</taxon>
        <taxon>Bimuria</taxon>
    </lineage>
</organism>
<feature type="compositionally biased region" description="Polar residues" evidence="1">
    <location>
        <begin position="25"/>
        <end position="43"/>
    </location>
</feature>
<keyword evidence="2" id="KW-0812">Transmembrane</keyword>
<protein>
    <submittedName>
        <fullName evidence="3">Uncharacterized protein</fullName>
    </submittedName>
</protein>
<keyword evidence="4" id="KW-1185">Reference proteome</keyword>
<dbReference type="AlphaFoldDB" id="A0A6A5V4U1"/>
<evidence type="ECO:0000256" key="2">
    <source>
        <dbReference type="SAM" id="Phobius"/>
    </source>
</evidence>
<dbReference type="OrthoDB" id="4179406at2759"/>
<evidence type="ECO:0000313" key="3">
    <source>
        <dbReference type="EMBL" id="KAF1971650.1"/>
    </source>
</evidence>
<gene>
    <name evidence="3" type="ORF">BU23DRAFT_555825</name>
</gene>
<feature type="compositionally biased region" description="Basic and acidic residues" evidence="1">
    <location>
        <begin position="560"/>
        <end position="571"/>
    </location>
</feature>
<feature type="compositionally biased region" description="Polar residues" evidence="1">
    <location>
        <begin position="144"/>
        <end position="154"/>
    </location>
</feature>
<reference evidence="3" key="1">
    <citation type="journal article" date="2020" name="Stud. Mycol.">
        <title>101 Dothideomycetes genomes: a test case for predicting lifestyles and emergence of pathogens.</title>
        <authorList>
            <person name="Haridas S."/>
            <person name="Albert R."/>
            <person name="Binder M."/>
            <person name="Bloem J."/>
            <person name="Labutti K."/>
            <person name="Salamov A."/>
            <person name="Andreopoulos B."/>
            <person name="Baker S."/>
            <person name="Barry K."/>
            <person name="Bills G."/>
            <person name="Bluhm B."/>
            <person name="Cannon C."/>
            <person name="Castanera R."/>
            <person name="Culley D."/>
            <person name="Daum C."/>
            <person name="Ezra D."/>
            <person name="Gonzalez J."/>
            <person name="Henrissat B."/>
            <person name="Kuo A."/>
            <person name="Liang C."/>
            <person name="Lipzen A."/>
            <person name="Lutzoni F."/>
            <person name="Magnuson J."/>
            <person name="Mondo S."/>
            <person name="Nolan M."/>
            <person name="Ohm R."/>
            <person name="Pangilinan J."/>
            <person name="Park H.-J."/>
            <person name="Ramirez L."/>
            <person name="Alfaro M."/>
            <person name="Sun H."/>
            <person name="Tritt A."/>
            <person name="Yoshinaga Y."/>
            <person name="Zwiers L.-H."/>
            <person name="Turgeon B."/>
            <person name="Goodwin S."/>
            <person name="Spatafora J."/>
            <person name="Crous P."/>
            <person name="Grigoriev I."/>
        </authorList>
    </citation>
    <scope>NUCLEOTIDE SEQUENCE</scope>
    <source>
        <strain evidence="3">CBS 107.79</strain>
    </source>
</reference>
<evidence type="ECO:0000313" key="4">
    <source>
        <dbReference type="Proteomes" id="UP000800036"/>
    </source>
</evidence>
<dbReference type="EMBL" id="ML976692">
    <property type="protein sequence ID" value="KAF1971650.1"/>
    <property type="molecule type" value="Genomic_DNA"/>
</dbReference>
<feature type="region of interest" description="Disordered" evidence="1">
    <location>
        <begin position="560"/>
        <end position="590"/>
    </location>
</feature>
<feature type="transmembrane region" description="Helical" evidence="2">
    <location>
        <begin position="211"/>
        <end position="232"/>
    </location>
</feature>
<keyword evidence="2" id="KW-1133">Transmembrane helix</keyword>
<feature type="compositionally biased region" description="Polar residues" evidence="1">
    <location>
        <begin position="72"/>
        <end position="88"/>
    </location>
</feature>
<keyword evidence="2" id="KW-0472">Membrane</keyword>
<feature type="compositionally biased region" description="Polar residues" evidence="1">
    <location>
        <begin position="99"/>
        <end position="108"/>
    </location>
</feature>
<accession>A0A6A5V4U1</accession>
<evidence type="ECO:0000256" key="1">
    <source>
        <dbReference type="SAM" id="MobiDB-lite"/>
    </source>
</evidence>
<feature type="compositionally biased region" description="Acidic residues" evidence="1">
    <location>
        <begin position="52"/>
        <end position="61"/>
    </location>
</feature>
<feature type="compositionally biased region" description="Polar residues" evidence="1">
    <location>
        <begin position="119"/>
        <end position="137"/>
    </location>
</feature>
<sequence>MAGVRPRRHNDSLGDSWGSAEYSDDNVSLDSANSLSDTGSQSDYFEEHGRDDLEDDNEDDMATPMPLPRITRGSQIHQDTPTKISTSRLHSRPQMPRNGLSQLPTPQHSPGPAFIMPSLNASVDGFSNASPLRSSQLKSRKNRQTSSNSQTARQMSRFPSAGNRHAAPHQQQEEAASPWHFVSLFWDNVLRPVLGYILDVFKIGMTSMKPLAGIVVPIGVTIMALQFGSVFLKNTFEATMAPICAIPGSSYILPLCATIPSDRQADFEELANIQSSFEDILASNRDSYALPANMKKSQVAMRDLRIQVRFSNLPSKAELENEFDAFIETAREASDDLAKYNARIGYVTDQLISTNKWTLTVLNGISSSEATKSSLSDALAHMNVFSVFSGPPETLQQRIFAQYVNHVAKTKDDIAGLITFSESLIMLLNNLDARLDIIAEIAMRDDNRVMRDRDELLAHLWSKLGGNRSSKAANRASLQLLRDVLRYRANAVQLVSATLLKLREISQGLENVRDGIAAPEVVGYREDYPLQWHIDVVSRSVERLRDARGEAMAIEREVMHKGMSDGKEGDGARQLPPGEMPTVYARPKEL</sequence>